<accession>A0A9E7D2P6</accession>
<dbReference type="Proteomes" id="UP000831290">
    <property type="component" value="Chromosome"/>
</dbReference>
<reference evidence="1" key="1">
    <citation type="submission" date="2022-03" db="EMBL/GenBank/DDBJ databases">
        <title>Description of Abyssus ytuae gen. nov., sp. nov., a novel member of the family Flavobacteriaceae isolated from the sediment of Mariana Trench.</title>
        <authorList>
            <person name="Zhang J."/>
            <person name="Xu X."/>
        </authorList>
    </citation>
    <scope>NUCLEOTIDE SEQUENCE</scope>
    <source>
        <strain evidence="1">MT3330</strain>
    </source>
</reference>
<dbReference type="InterPro" id="IPR014985">
    <property type="entry name" value="WbqC"/>
</dbReference>
<evidence type="ECO:0000313" key="2">
    <source>
        <dbReference type="Proteomes" id="UP000831290"/>
    </source>
</evidence>
<name>A0A9E7D2P6_9FLAO</name>
<dbReference type="KEGG" id="fbm:MQE35_14380"/>
<organism evidence="1 2">
    <name type="scientific">Abyssalbus ytuae</name>
    <dbReference type="NCBI Taxonomy" id="2926907"/>
    <lineage>
        <taxon>Bacteria</taxon>
        <taxon>Pseudomonadati</taxon>
        <taxon>Bacteroidota</taxon>
        <taxon>Flavobacteriia</taxon>
        <taxon>Flavobacteriales</taxon>
        <taxon>Flavobacteriaceae</taxon>
        <taxon>Abyssalbus</taxon>
    </lineage>
</organism>
<gene>
    <name evidence="1" type="ORF">MQE35_14380</name>
</gene>
<proteinExistence type="predicted"/>
<dbReference type="AlphaFoldDB" id="A0A9E7D2P6"/>
<evidence type="ECO:0000313" key="1">
    <source>
        <dbReference type="EMBL" id="UOB16914.1"/>
    </source>
</evidence>
<dbReference type="Pfam" id="PF08889">
    <property type="entry name" value="WbqC"/>
    <property type="match status" value="1"/>
</dbReference>
<protein>
    <submittedName>
        <fullName evidence="1">WbqC family protein</fullName>
    </submittedName>
</protein>
<sequence>MKSVIHPTYFPSIAHFVVMANHDVIFEAEDNYQKQTYRNRAYIYGPNGKQLLSVPMKHTKKDGRQKYKEVQIENDFNWQKQHWKTLETAYRTSPFFEFYEDEIRPLFKKKHTYLIDLNFETIQLVCDCLQLDINFNKTTTYLPDYKDYKDYRHLAVAKTAGSPVLEPYTQVFEEKNGFINNLSILDLLFNEGTNALTYLENQKNKL</sequence>
<keyword evidence="2" id="KW-1185">Reference proteome</keyword>
<dbReference type="EMBL" id="CP094358">
    <property type="protein sequence ID" value="UOB16914.1"/>
    <property type="molecule type" value="Genomic_DNA"/>
</dbReference>
<dbReference type="RefSeq" id="WP_255842169.1">
    <property type="nucleotide sequence ID" value="NZ_CP094358.1"/>
</dbReference>